<feature type="transmembrane region" description="Helical" evidence="5">
    <location>
        <begin position="167"/>
        <end position="184"/>
    </location>
</feature>
<feature type="transmembrane region" description="Helical" evidence="5">
    <location>
        <begin position="300"/>
        <end position="324"/>
    </location>
</feature>
<dbReference type="Proteomes" id="UP000885664">
    <property type="component" value="Unassembled WGS sequence"/>
</dbReference>
<feature type="transmembrane region" description="Helical" evidence="5">
    <location>
        <begin position="204"/>
        <end position="228"/>
    </location>
</feature>
<evidence type="ECO:0000256" key="3">
    <source>
        <dbReference type="ARBA" id="ARBA00022989"/>
    </source>
</evidence>
<evidence type="ECO:0000256" key="2">
    <source>
        <dbReference type="ARBA" id="ARBA00022692"/>
    </source>
</evidence>
<feature type="transmembrane region" description="Helical" evidence="5">
    <location>
        <begin position="12"/>
        <end position="35"/>
    </location>
</feature>
<evidence type="ECO:0000313" key="7">
    <source>
        <dbReference type="EMBL" id="HEU97849.1"/>
    </source>
</evidence>
<feature type="transmembrane region" description="Helical" evidence="5">
    <location>
        <begin position="408"/>
        <end position="431"/>
    </location>
</feature>
<keyword evidence="3 5" id="KW-1133">Transmembrane helix</keyword>
<protein>
    <recommendedName>
        <fullName evidence="6">NADH:quinone oxidoreductase/Mrp antiporter transmembrane domain-containing protein</fullName>
    </recommendedName>
</protein>
<comment type="caution">
    <text evidence="7">The sequence shown here is derived from an EMBL/GenBank/DDBJ whole genome shotgun (WGS) entry which is preliminary data.</text>
</comment>
<feature type="transmembrane region" description="Helical" evidence="5">
    <location>
        <begin position="110"/>
        <end position="128"/>
    </location>
</feature>
<feature type="transmembrane region" description="Helical" evidence="5">
    <location>
        <begin position="42"/>
        <end position="65"/>
    </location>
</feature>
<name>A0A7C2ULF8_9CREN</name>
<dbReference type="PANTHER" id="PTHR22773">
    <property type="entry name" value="NADH DEHYDROGENASE"/>
    <property type="match status" value="1"/>
</dbReference>
<feature type="transmembrane region" description="Helical" evidence="5">
    <location>
        <begin position="134"/>
        <end position="155"/>
    </location>
</feature>
<evidence type="ECO:0000259" key="6">
    <source>
        <dbReference type="Pfam" id="PF00361"/>
    </source>
</evidence>
<comment type="subcellular location">
    <subcellularLocation>
        <location evidence="1">Membrane</location>
        <topology evidence="1">Multi-pass membrane protein</topology>
    </subcellularLocation>
</comment>
<feature type="transmembrane region" description="Helical" evidence="5">
    <location>
        <begin position="452"/>
        <end position="473"/>
    </location>
</feature>
<reference evidence="7" key="1">
    <citation type="journal article" date="2020" name="mSystems">
        <title>Genome- and Community-Level Interaction Insights into Carbon Utilization and Element Cycling Functions of Hydrothermarchaeota in Hydrothermal Sediment.</title>
        <authorList>
            <person name="Zhou Z."/>
            <person name="Liu Y."/>
            <person name="Xu W."/>
            <person name="Pan J."/>
            <person name="Luo Z.H."/>
            <person name="Li M."/>
        </authorList>
    </citation>
    <scope>NUCLEOTIDE SEQUENCE [LARGE SCALE GENOMIC DNA]</scope>
    <source>
        <strain evidence="7">SpSt-1259</strain>
    </source>
</reference>
<dbReference type="GO" id="GO:0016020">
    <property type="term" value="C:membrane"/>
    <property type="evidence" value="ECO:0007669"/>
    <property type="project" value="UniProtKB-SubCell"/>
</dbReference>
<dbReference type="InterPro" id="IPR001750">
    <property type="entry name" value="ND/Mrp_TM"/>
</dbReference>
<dbReference type="EMBL" id="DSFE01000072">
    <property type="protein sequence ID" value="HEU97849.1"/>
    <property type="molecule type" value="Genomic_DNA"/>
</dbReference>
<evidence type="ECO:0000256" key="1">
    <source>
        <dbReference type="ARBA" id="ARBA00004141"/>
    </source>
</evidence>
<accession>A0A7C2ULF8</accession>
<feature type="domain" description="NADH:quinone oxidoreductase/Mrp antiporter transmembrane" evidence="6">
    <location>
        <begin position="136"/>
        <end position="425"/>
    </location>
</feature>
<sequence>MRCVEMVGLNDALAMFVVGIPIVASSLILLIVFLFNVKKRTVAVISLTFGIAELIGIAYVAYLALTAQYSSALNNLLIYDGFSTVPILVASFVLQLYLASLYVSEENLQMVSILSAAGFLAILASFLLATTSSIALFISSWLMLSISSYAAVGAFKTKETSDAALKYAIMGTLSTLFIVMWLGTGAYLPGDNIYSSNWYGSGKLFLLASAFLLAGVGFKLGVFPFHWWMPDVYTFAEGRAIALITGVAKVGAILGFARMIYYMFYVGPSEQLIDFIAVMSILTMTFGNIAALTTRLLPRILAYSSIAQVGYIMVGIVGMLYGASIGNQELVYLASSGISIQTIGYSLAKSASYLFSGEMGTAAMDEKLRGIFKTDSISAASLAIFLLSLLGLPPLVGFWGKLYLFESAVSYSFLLVMIAIINSGISSYYYGRLISVLFSEKGEKEGVLKFRITYIIVATLLFILGIGVLQVLLPHLSIRTL</sequence>
<organism evidence="7">
    <name type="scientific">Fervidicoccus fontis</name>
    <dbReference type="NCBI Taxonomy" id="683846"/>
    <lineage>
        <taxon>Archaea</taxon>
        <taxon>Thermoproteota</taxon>
        <taxon>Thermoprotei</taxon>
        <taxon>Fervidicoccales</taxon>
        <taxon>Fervidicoccaceae</taxon>
        <taxon>Fervidicoccus</taxon>
    </lineage>
</organism>
<dbReference type="AlphaFoldDB" id="A0A7C2ULF8"/>
<evidence type="ECO:0000256" key="4">
    <source>
        <dbReference type="ARBA" id="ARBA00023136"/>
    </source>
</evidence>
<keyword evidence="4 5" id="KW-0472">Membrane</keyword>
<feature type="transmembrane region" description="Helical" evidence="5">
    <location>
        <begin position="240"/>
        <end position="263"/>
    </location>
</feature>
<dbReference type="Pfam" id="PF00361">
    <property type="entry name" value="Proton_antipo_M"/>
    <property type="match status" value="1"/>
</dbReference>
<feature type="transmembrane region" description="Helical" evidence="5">
    <location>
        <begin position="77"/>
        <end position="98"/>
    </location>
</feature>
<gene>
    <name evidence="7" type="ORF">ENO36_03215</name>
</gene>
<proteinExistence type="predicted"/>
<evidence type="ECO:0000256" key="5">
    <source>
        <dbReference type="SAM" id="Phobius"/>
    </source>
</evidence>
<feature type="transmembrane region" description="Helical" evidence="5">
    <location>
        <begin position="376"/>
        <end position="396"/>
    </location>
</feature>
<feature type="transmembrane region" description="Helical" evidence="5">
    <location>
        <begin position="330"/>
        <end position="355"/>
    </location>
</feature>
<keyword evidence="2 5" id="KW-0812">Transmembrane</keyword>
<feature type="transmembrane region" description="Helical" evidence="5">
    <location>
        <begin position="275"/>
        <end position="293"/>
    </location>
</feature>